<comment type="caution">
    <text evidence="2">The sequence shown here is derived from an EMBL/GenBank/DDBJ whole genome shotgun (WGS) entry which is preliminary data.</text>
</comment>
<dbReference type="EMBL" id="VIKS01000006">
    <property type="protein sequence ID" value="TQV87663.1"/>
    <property type="molecule type" value="Genomic_DNA"/>
</dbReference>
<dbReference type="Pfam" id="PF13401">
    <property type="entry name" value="AAA_22"/>
    <property type="match status" value="1"/>
</dbReference>
<proteinExistence type="predicted"/>
<evidence type="ECO:0000313" key="3">
    <source>
        <dbReference type="Proteomes" id="UP000315439"/>
    </source>
</evidence>
<dbReference type="SUPFAM" id="SSF52540">
    <property type="entry name" value="P-loop containing nucleoside triphosphate hydrolases"/>
    <property type="match status" value="1"/>
</dbReference>
<evidence type="ECO:0000259" key="1">
    <source>
        <dbReference type="Pfam" id="PF13401"/>
    </source>
</evidence>
<feature type="domain" description="ORC1/DEAH AAA+ ATPase" evidence="1">
    <location>
        <begin position="53"/>
        <end position="206"/>
    </location>
</feature>
<keyword evidence="3" id="KW-1185">Reference proteome</keyword>
<accession>A0A545UE03</accession>
<gene>
    <name evidence="2" type="ORF">FLL46_09760</name>
</gene>
<dbReference type="GO" id="GO:0016887">
    <property type="term" value="F:ATP hydrolysis activity"/>
    <property type="evidence" value="ECO:0007669"/>
    <property type="project" value="InterPro"/>
</dbReference>
<protein>
    <submittedName>
        <fullName evidence="2">AAA family ATPase</fullName>
    </submittedName>
</protein>
<dbReference type="Proteomes" id="UP000315439">
    <property type="component" value="Unassembled WGS sequence"/>
</dbReference>
<dbReference type="OrthoDB" id="9086539at2"/>
<evidence type="ECO:0000313" key="2">
    <source>
        <dbReference type="EMBL" id="TQV87663.1"/>
    </source>
</evidence>
<sequence>MGGLIMEKLTNIEELANIDTSRVNTLNFKILHRNWKRAFAEAFVLMTTASPGEVISIYGPSRTGKTSLLTELTKVICGNNQSNDDEQPLVMIEIDNSGGKAAFSFKSFLQEMLNLIKHPIYSYSIDGNWSDPVKVTRNARTTEAVLARALVEGLLQRKTKFWIVDEAQDMKYAGKDAMAAAGVMDAIKTLAKKANVILVICGTYPILQSINRSGHLENRKHDVHLARYRTSEKDLSEFLWILSNYDAALELDPTLGSLQNCAELLYQGSFGCIGLIRAWLYRASVHAAIDGRKITLAHIHQSMKSLKQLVTSANEIKEGEKLLALEPCKIVQSIIGGAQPLTKKKSSAIPFQRKPKRYEPGNRL</sequence>
<organism evidence="2 3">
    <name type="scientific">Aliikangiella coralliicola</name>
    <dbReference type="NCBI Taxonomy" id="2592383"/>
    <lineage>
        <taxon>Bacteria</taxon>
        <taxon>Pseudomonadati</taxon>
        <taxon>Pseudomonadota</taxon>
        <taxon>Gammaproteobacteria</taxon>
        <taxon>Oceanospirillales</taxon>
        <taxon>Pleioneaceae</taxon>
        <taxon>Aliikangiella</taxon>
    </lineage>
</organism>
<name>A0A545UE03_9GAMM</name>
<dbReference type="InterPro" id="IPR027417">
    <property type="entry name" value="P-loop_NTPase"/>
</dbReference>
<reference evidence="2 3" key="1">
    <citation type="submission" date="2019-07" db="EMBL/GenBank/DDBJ databases">
        <title>Draft genome for Aliikangiella sp. M105.</title>
        <authorList>
            <person name="Wang G."/>
        </authorList>
    </citation>
    <scope>NUCLEOTIDE SEQUENCE [LARGE SCALE GENOMIC DNA]</scope>
    <source>
        <strain evidence="2 3">M105</strain>
    </source>
</reference>
<dbReference type="Gene3D" id="3.40.50.300">
    <property type="entry name" value="P-loop containing nucleotide triphosphate hydrolases"/>
    <property type="match status" value="1"/>
</dbReference>
<dbReference type="InterPro" id="IPR049945">
    <property type="entry name" value="AAA_22"/>
</dbReference>
<dbReference type="AlphaFoldDB" id="A0A545UE03"/>